<dbReference type="PANTHER" id="PTHR45808:SF2">
    <property type="entry name" value="RHO GTPASE-ACTIVATING PROTEIN 68F"/>
    <property type="match status" value="1"/>
</dbReference>
<feature type="compositionally biased region" description="Polar residues" evidence="1">
    <location>
        <begin position="683"/>
        <end position="705"/>
    </location>
</feature>
<dbReference type="GO" id="GO:0005096">
    <property type="term" value="F:GTPase activator activity"/>
    <property type="evidence" value="ECO:0007669"/>
    <property type="project" value="TreeGrafter"/>
</dbReference>
<dbReference type="Pfam" id="PF00620">
    <property type="entry name" value="RhoGAP"/>
    <property type="match status" value="1"/>
</dbReference>
<proteinExistence type="predicted"/>
<dbReference type="SUPFAM" id="SSF48350">
    <property type="entry name" value="GTPase activation domain, GAP"/>
    <property type="match status" value="1"/>
</dbReference>
<accession>A0A8J2I9H9</accession>
<dbReference type="GO" id="GO:0007264">
    <property type="term" value="P:small GTPase-mediated signal transduction"/>
    <property type="evidence" value="ECO:0007669"/>
    <property type="project" value="TreeGrafter"/>
</dbReference>
<dbReference type="AlphaFoldDB" id="A0A8J2I9H9"/>
<organism evidence="4 5">
    <name type="scientific">Alternaria atra</name>
    <dbReference type="NCBI Taxonomy" id="119953"/>
    <lineage>
        <taxon>Eukaryota</taxon>
        <taxon>Fungi</taxon>
        <taxon>Dikarya</taxon>
        <taxon>Ascomycota</taxon>
        <taxon>Pezizomycotina</taxon>
        <taxon>Dothideomycetes</taxon>
        <taxon>Pleosporomycetidae</taxon>
        <taxon>Pleosporales</taxon>
        <taxon>Pleosporineae</taxon>
        <taxon>Pleosporaceae</taxon>
        <taxon>Alternaria</taxon>
        <taxon>Alternaria sect. Ulocladioides</taxon>
    </lineage>
</organism>
<keyword evidence="5" id="KW-1185">Reference proteome</keyword>
<dbReference type="InterPro" id="IPR000198">
    <property type="entry name" value="RhoGAP_dom"/>
</dbReference>
<gene>
    <name evidence="4" type="ORF">ALTATR162_LOCUS10113</name>
</gene>
<feature type="compositionally biased region" description="Polar residues" evidence="1">
    <location>
        <begin position="720"/>
        <end position="734"/>
    </location>
</feature>
<evidence type="ECO:0000259" key="2">
    <source>
        <dbReference type="PROSITE" id="PS50191"/>
    </source>
</evidence>
<dbReference type="Gene3D" id="3.40.525.10">
    <property type="entry name" value="CRAL-TRIO lipid binding domain"/>
    <property type="match status" value="1"/>
</dbReference>
<feature type="compositionally biased region" description="Low complexity" evidence="1">
    <location>
        <begin position="514"/>
        <end position="524"/>
    </location>
</feature>
<dbReference type="InterPro" id="IPR001251">
    <property type="entry name" value="CRAL-TRIO_dom"/>
</dbReference>
<dbReference type="CDD" id="cd00159">
    <property type="entry name" value="RhoGAP"/>
    <property type="match status" value="1"/>
</dbReference>
<feature type="region of interest" description="Disordered" evidence="1">
    <location>
        <begin position="670"/>
        <end position="736"/>
    </location>
</feature>
<dbReference type="Pfam" id="PF13716">
    <property type="entry name" value="CRAL_TRIO_2"/>
    <property type="match status" value="1"/>
</dbReference>
<dbReference type="PANTHER" id="PTHR45808">
    <property type="entry name" value="RHO GTPASE-ACTIVATING PROTEIN 68F"/>
    <property type="match status" value="1"/>
</dbReference>
<dbReference type="GO" id="GO:0005737">
    <property type="term" value="C:cytoplasm"/>
    <property type="evidence" value="ECO:0007669"/>
    <property type="project" value="TreeGrafter"/>
</dbReference>
<dbReference type="GeneID" id="67010239"/>
<dbReference type="PROSITE" id="PS50238">
    <property type="entry name" value="RHOGAP"/>
    <property type="match status" value="1"/>
</dbReference>
<protein>
    <recommendedName>
        <fullName evidence="6">CRAL-TRIO domain-containing protein</fullName>
    </recommendedName>
</protein>
<dbReference type="InterPro" id="IPR008936">
    <property type="entry name" value="Rho_GTPase_activation_prot"/>
</dbReference>
<dbReference type="PROSITE" id="PS50191">
    <property type="entry name" value="CRAL_TRIO"/>
    <property type="match status" value="1"/>
</dbReference>
<evidence type="ECO:0008006" key="6">
    <source>
        <dbReference type="Google" id="ProtNLM"/>
    </source>
</evidence>
<evidence type="ECO:0000313" key="5">
    <source>
        <dbReference type="Proteomes" id="UP000676310"/>
    </source>
</evidence>
<reference evidence="4" key="1">
    <citation type="submission" date="2021-05" db="EMBL/GenBank/DDBJ databases">
        <authorList>
            <person name="Stam R."/>
        </authorList>
    </citation>
    <scope>NUCLEOTIDE SEQUENCE</scope>
    <source>
        <strain evidence="4">CS162</strain>
    </source>
</reference>
<dbReference type="Proteomes" id="UP000676310">
    <property type="component" value="Unassembled WGS sequence"/>
</dbReference>
<feature type="domain" description="Rho-GAP" evidence="3">
    <location>
        <begin position="214"/>
        <end position="431"/>
    </location>
</feature>
<dbReference type="SUPFAM" id="SSF52087">
    <property type="entry name" value="CRAL/TRIO domain"/>
    <property type="match status" value="1"/>
</dbReference>
<name>A0A8J2I9H9_9PLEO</name>
<dbReference type="SMART" id="SM00324">
    <property type="entry name" value="RhoGAP"/>
    <property type="match status" value="1"/>
</dbReference>
<dbReference type="CDD" id="cd00170">
    <property type="entry name" value="SEC14"/>
    <property type="match status" value="1"/>
</dbReference>
<dbReference type="EMBL" id="CAJRGZ010000027">
    <property type="protein sequence ID" value="CAG5182341.1"/>
    <property type="molecule type" value="Genomic_DNA"/>
</dbReference>
<dbReference type="OrthoDB" id="410651at2759"/>
<dbReference type="Gene3D" id="1.10.555.10">
    <property type="entry name" value="Rho GTPase activation protein"/>
    <property type="match status" value="1"/>
</dbReference>
<feature type="domain" description="CRAL-TRIO" evidence="2">
    <location>
        <begin position="29"/>
        <end position="185"/>
    </location>
</feature>
<feature type="region of interest" description="Disordered" evidence="1">
    <location>
        <begin position="457"/>
        <end position="634"/>
    </location>
</feature>
<evidence type="ECO:0000256" key="1">
    <source>
        <dbReference type="SAM" id="MobiDB-lite"/>
    </source>
</evidence>
<dbReference type="RefSeq" id="XP_043173684.1">
    <property type="nucleotide sequence ID" value="XM_043317749.1"/>
</dbReference>
<evidence type="ECO:0000313" key="4">
    <source>
        <dbReference type="EMBL" id="CAG5182341.1"/>
    </source>
</evidence>
<comment type="caution">
    <text evidence="4">The sequence shown here is derived from an EMBL/GenBank/DDBJ whole genome shotgun (WGS) entry which is preliminary data.</text>
</comment>
<feature type="compositionally biased region" description="Basic and acidic residues" evidence="1">
    <location>
        <begin position="457"/>
        <end position="476"/>
    </location>
</feature>
<evidence type="ECO:0000259" key="3">
    <source>
        <dbReference type="PROSITE" id="PS50238"/>
    </source>
</evidence>
<sequence length="843" mass="93057">MSGVRAHIASRLRSSSLSAVPPPQHSSNYSPDLAKIAASVLYRSPLPSQEGRPVFILNAAALPDSHEADYDSLLPYVLARLPEEDELLKGFEYEVVFFAGDGDGSATNKKHRPGWGWFLQAYHVLSRAMRKRLQRLYIVHEKAWVRILTEIFSTIVSPKFRRKIYHLSNLTQLAREIQIEDLLIPPSTYLADRRVSEHISAFNGSGKRAFGAHAPFPTASNGKTRFPRVLRETTTFVLMEQNITSEGLFRVPPHSRLRDALKEAYDRGQKYIIWKDNEATLPLPPYPHAEHQDEILAEVVPTDAYSVFMAAAMIKAWYASLRQPIFPTDSYRDLKRLYGDSQEILELDKLTDLFSPTSEWSLLPGISREILCRHLLPLMSAIAARQEQNKMTAENLAVCFAPGLLCGPDQLEDAKMSSIIRRIFTQAIDMWTEGLREACGQTEEAFYEELKLPKDANDWEDPADLKRDSADSKGSLEEQMSGITLLDNEKLPTYNEPQQTQSEELPPPLPPRSRAPSAKSSADSVQRKPAPPLSVPPRYSTVISDAPEGVAESPITYAATTDGFAPPRNDDNRIGQPPKVPPRWNGQSDEKKSGTSNPVPALPMSASTGAQEDASFPHVSTTTPTVAPRLNIPKRKTLTSTQIDNVSKTVVAQDEAYKQPMGGMALPGLTGNYYSNPAAKRGASSTYASSEGVTSPQMTSPQSAVSAPATESAFRRPSIPFSTTKTNRSPSINSLARPVYPVTPQVPIINAPIKASTLPVPAAAPRLRTPSPSLMQRMPSFENFAKDQKKDGAEAESELARGRTLKPKKMNLKKQSVEDLRRLYEERAGTASVLVQAGKQKGV</sequence>
<dbReference type="InterPro" id="IPR036865">
    <property type="entry name" value="CRAL-TRIO_dom_sf"/>
</dbReference>